<dbReference type="STRING" id="1212491.LFA_0475"/>
<feature type="domain" description="Phosphoribulokinase/uridine kinase" evidence="2">
    <location>
        <begin position="4"/>
        <end position="190"/>
    </location>
</feature>
<protein>
    <submittedName>
        <fullName evidence="3">Uridine kinase</fullName>
        <ecNumber evidence="3">2.7.1.48</ecNumber>
    </submittedName>
</protein>
<keyword evidence="1" id="KW-0472">Membrane</keyword>
<proteinExistence type="predicted"/>
<dbReference type="EC" id="2.7.1.48" evidence="3"/>
<dbReference type="PANTHER" id="PTHR10285">
    <property type="entry name" value="URIDINE KINASE"/>
    <property type="match status" value="1"/>
</dbReference>
<dbReference type="Pfam" id="PF00485">
    <property type="entry name" value="PRK"/>
    <property type="match status" value="1"/>
</dbReference>
<keyword evidence="3" id="KW-0808">Transferase</keyword>
<name>A0A098G1T6_9GAMM</name>
<sequence>MLFIFIGGASASGKSSIAEHLLKKLRTIGVNANELKMDDYFHERPDNVDNETFRATTNFDVPHMLHLDRLSRDVTELSKGHSIRKSCLSFVTNKYHAWEEISPCDVVIIEGIFAQYFYQNFVDKKLPSILVNVTTECYQDLMNRRVNRDIKERNRTREVVLASERKTVGPGFFKYTASNAQGADIYIVNKKHEDLEERNKALDASVMEIIDRMNELCGEDSIVKRKKPDVRELVARSHWCAGEKSTAIDHSEHRFIGVFRDVFGEYNSKFAHDWSMYILAGFATALGAAAVAVALVALSGIISTAVAVTGAALGLAGLGMFAYRAYKDSQICYEENYSPILSN</sequence>
<dbReference type="Gene3D" id="3.40.50.300">
    <property type="entry name" value="P-loop containing nucleotide triphosphate hydrolases"/>
    <property type="match status" value="1"/>
</dbReference>
<dbReference type="SUPFAM" id="SSF52540">
    <property type="entry name" value="P-loop containing nucleoside triphosphate hydrolases"/>
    <property type="match status" value="1"/>
</dbReference>
<dbReference type="EMBL" id="LN614827">
    <property type="protein sequence ID" value="CEG55934.1"/>
    <property type="molecule type" value="Genomic_DNA"/>
</dbReference>
<keyword evidence="1" id="KW-0812">Transmembrane</keyword>
<dbReference type="AlphaFoldDB" id="A0A098G1T6"/>
<organism evidence="3 4">
    <name type="scientific">Legionella fallonii LLAP-10</name>
    <dbReference type="NCBI Taxonomy" id="1212491"/>
    <lineage>
        <taxon>Bacteria</taxon>
        <taxon>Pseudomonadati</taxon>
        <taxon>Pseudomonadota</taxon>
        <taxon>Gammaproteobacteria</taxon>
        <taxon>Legionellales</taxon>
        <taxon>Legionellaceae</taxon>
        <taxon>Legionella</taxon>
    </lineage>
</organism>
<dbReference type="GO" id="GO:0004849">
    <property type="term" value="F:uridine kinase activity"/>
    <property type="evidence" value="ECO:0007669"/>
    <property type="project" value="UniProtKB-EC"/>
</dbReference>
<dbReference type="KEGG" id="lfa:LFA_0475"/>
<dbReference type="Proteomes" id="UP000032430">
    <property type="component" value="Chromosome I"/>
</dbReference>
<dbReference type="InterPro" id="IPR006083">
    <property type="entry name" value="PRK/URK"/>
</dbReference>
<keyword evidence="3" id="KW-0418">Kinase</keyword>
<dbReference type="HOGENOM" id="CLU_975890_0_0_6"/>
<dbReference type="InterPro" id="IPR027417">
    <property type="entry name" value="P-loop_NTPase"/>
</dbReference>
<dbReference type="GO" id="GO:0005524">
    <property type="term" value="F:ATP binding"/>
    <property type="evidence" value="ECO:0007669"/>
    <property type="project" value="InterPro"/>
</dbReference>
<evidence type="ECO:0000313" key="3">
    <source>
        <dbReference type="EMBL" id="CEG55934.1"/>
    </source>
</evidence>
<reference evidence="4" key="1">
    <citation type="submission" date="2014-09" db="EMBL/GenBank/DDBJ databases">
        <authorList>
            <person name="Gomez-Valero L."/>
        </authorList>
    </citation>
    <scope>NUCLEOTIDE SEQUENCE [LARGE SCALE GENOMIC DNA]</scope>
    <source>
        <strain evidence="4">ATCC700992</strain>
    </source>
</reference>
<feature type="transmembrane region" description="Helical" evidence="1">
    <location>
        <begin position="305"/>
        <end position="326"/>
    </location>
</feature>
<keyword evidence="1" id="KW-1133">Transmembrane helix</keyword>
<dbReference type="OrthoDB" id="5645394at2"/>
<accession>A0A098G1T6</accession>
<keyword evidence="4" id="KW-1185">Reference proteome</keyword>
<evidence type="ECO:0000259" key="2">
    <source>
        <dbReference type="Pfam" id="PF00485"/>
    </source>
</evidence>
<feature type="transmembrane region" description="Helical" evidence="1">
    <location>
        <begin position="274"/>
        <end position="298"/>
    </location>
</feature>
<evidence type="ECO:0000313" key="4">
    <source>
        <dbReference type="Proteomes" id="UP000032430"/>
    </source>
</evidence>
<evidence type="ECO:0000256" key="1">
    <source>
        <dbReference type="SAM" id="Phobius"/>
    </source>
</evidence>
<gene>
    <name evidence="3" type="ORF">LFA_0475</name>
</gene>
<dbReference type="RefSeq" id="WP_052673819.1">
    <property type="nucleotide sequence ID" value="NZ_LN614827.1"/>
</dbReference>